<sequence>MPGSVNGAASQDIQANYAREIRCTACATGRPAFISLLTEAKNDPIALFLQQPHQTINAKELVYHETHKNLTLDFLNKKLSTEGDKIRTLIGVIHSDVENSGNVEDINALKTVSNKLAAAGGNEKKEQKVAAQLSALVSKYSAGAFEKVINQYIEHCMHAWEAHHEAKSVNVQDKVIFKQCLDVCKSTLQHDVEGLAQPDQPWETMAQKLNFFVHDCTAISKTLTFYDAEQVTPTPKGPEPLNREPEDGADNQRQFISTTPGQGGVTVNVNSKGGNVGDISHSVGAAATGPTDSNSAIVKHILDSGLTNVEKINLIKDLFKANSGVEGHFLRNLASVQSFEPEQITAPRQVNVNNVTSEIETQTPKPDSQSSATQTAGVDETDTSNQTNIISVPTDQQKPIILVDQNELMTELDGGASKAQKTQNLEEDNLDKVDLRGNKTQTEPKFNEAGGKVVTLADKFEALKQRDPSAFDHLDKNGRVASQTETVKPTAEHDVGRILATSSMAVDGELQLNPRAGRKNGEQANRKSVADGFQPARFASTATSDAKEKAVTKPVYTTERTVSLWNRETNPVSYLPPVSESDSDELGKIFSELKPRDQSVFDNLDNKKVEQPRELLPFQEKLAEFKRRGGRP</sequence>
<dbReference type="EMBL" id="CP032487">
    <property type="protein sequence ID" value="QAX79425.1"/>
    <property type="molecule type" value="Genomic_DNA"/>
</dbReference>
<organism evidence="2 3">
    <name type="scientific">Yersinia hibernica</name>
    <dbReference type="NCBI Taxonomy" id="2339259"/>
    <lineage>
        <taxon>Bacteria</taxon>
        <taxon>Pseudomonadati</taxon>
        <taxon>Pseudomonadota</taxon>
        <taxon>Gammaproteobacteria</taxon>
        <taxon>Enterobacterales</taxon>
        <taxon>Yersiniaceae</taxon>
        <taxon>Yersinia</taxon>
    </lineage>
</organism>
<keyword evidence="3" id="KW-1185">Reference proteome</keyword>
<accession>A0ABX5R2P1</accession>
<dbReference type="Proteomes" id="UP000288804">
    <property type="component" value="Chromosome"/>
</dbReference>
<dbReference type="RefSeq" id="WP_129197205.1">
    <property type="nucleotide sequence ID" value="NZ_CABHXI010000084.1"/>
</dbReference>
<feature type="compositionally biased region" description="Polar residues" evidence="1">
    <location>
        <begin position="359"/>
        <end position="376"/>
    </location>
</feature>
<name>A0ABX5R2P1_9GAMM</name>
<evidence type="ECO:0000256" key="1">
    <source>
        <dbReference type="SAM" id="MobiDB-lite"/>
    </source>
</evidence>
<evidence type="ECO:0000313" key="2">
    <source>
        <dbReference type="EMBL" id="QAX79425.1"/>
    </source>
</evidence>
<feature type="region of interest" description="Disordered" evidence="1">
    <location>
        <begin position="512"/>
        <end position="549"/>
    </location>
</feature>
<evidence type="ECO:0000313" key="3">
    <source>
        <dbReference type="Proteomes" id="UP000288804"/>
    </source>
</evidence>
<reference evidence="3" key="1">
    <citation type="submission" date="2018-09" db="EMBL/GenBank/DDBJ databases">
        <title>Yersinia hibernicus sp. nov.</title>
        <authorList>
            <person name="Nguyen S.V."/>
            <person name="Mundanda D.M."/>
            <person name="Anes J."/>
            <person name="Fanning S."/>
        </authorList>
    </citation>
    <scope>NUCLEOTIDE SEQUENCE [LARGE SCALE GENOMIC DNA]</scope>
    <source>
        <strain evidence="3">CFS1934</strain>
    </source>
</reference>
<feature type="compositionally biased region" description="Basic and acidic residues" evidence="1">
    <location>
        <begin position="519"/>
        <end position="529"/>
    </location>
</feature>
<protein>
    <submittedName>
        <fullName evidence="2">Uncharacterized protein</fullName>
    </submittedName>
</protein>
<gene>
    <name evidence="2" type="ORF">D5F51_13180</name>
</gene>
<feature type="region of interest" description="Disordered" evidence="1">
    <location>
        <begin position="359"/>
        <end position="392"/>
    </location>
</feature>
<feature type="region of interest" description="Disordered" evidence="1">
    <location>
        <begin position="230"/>
        <end position="251"/>
    </location>
</feature>
<proteinExistence type="predicted"/>
<feature type="compositionally biased region" description="Polar residues" evidence="1">
    <location>
        <begin position="383"/>
        <end position="392"/>
    </location>
</feature>